<dbReference type="Pfam" id="PF00400">
    <property type="entry name" value="WD40"/>
    <property type="match status" value="2"/>
</dbReference>
<gene>
    <name evidence="5" type="ORF">GEV33_008770</name>
</gene>
<dbReference type="SUPFAM" id="SSF50978">
    <property type="entry name" value="WD40 repeat-like"/>
    <property type="match status" value="1"/>
</dbReference>
<dbReference type="PROSITE" id="PS50082">
    <property type="entry name" value="WD_REPEATS_2"/>
    <property type="match status" value="2"/>
</dbReference>
<dbReference type="PANTHER" id="PTHR15574">
    <property type="entry name" value="WD REPEAT DOMAIN-CONTAINING FAMILY"/>
    <property type="match status" value="1"/>
</dbReference>
<reference evidence="5" key="2">
    <citation type="submission" date="2021-08" db="EMBL/GenBank/DDBJ databases">
        <authorList>
            <person name="Eriksson T."/>
        </authorList>
    </citation>
    <scope>NUCLEOTIDE SEQUENCE</scope>
    <source>
        <strain evidence="5">Stoneville</strain>
        <tissue evidence="5">Whole head</tissue>
    </source>
</reference>
<feature type="domain" description="Nudix hydrolase" evidence="4">
    <location>
        <begin position="57"/>
        <end position="185"/>
    </location>
</feature>
<dbReference type="Pfam" id="PF00293">
    <property type="entry name" value="NUDIX"/>
    <property type="match status" value="1"/>
</dbReference>
<reference evidence="5" key="1">
    <citation type="journal article" date="2020" name="J Insects Food Feed">
        <title>The yellow mealworm (Tenebrio molitor) genome: a resource for the emerging insects as food and feed industry.</title>
        <authorList>
            <person name="Eriksson T."/>
            <person name="Andere A."/>
            <person name="Kelstrup H."/>
            <person name="Emery V."/>
            <person name="Picard C."/>
        </authorList>
    </citation>
    <scope>NUCLEOTIDE SEQUENCE</scope>
    <source>
        <strain evidence="5">Stoneville</strain>
        <tissue evidence="5">Whole head</tissue>
    </source>
</reference>
<accession>A0A8J6HH32</accession>
<name>A0A8J6HH32_TENMO</name>
<evidence type="ECO:0000256" key="3">
    <source>
        <dbReference type="PROSITE-ProRule" id="PRU00221"/>
    </source>
</evidence>
<keyword evidence="2" id="KW-0677">Repeat</keyword>
<keyword evidence="6" id="KW-1185">Reference proteome</keyword>
<dbReference type="InterPro" id="IPR042970">
    <property type="entry name" value="NUDT18_NUDIX"/>
</dbReference>
<evidence type="ECO:0000313" key="5">
    <source>
        <dbReference type="EMBL" id="KAH0814016.1"/>
    </source>
</evidence>
<dbReference type="GO" id="GO:0017110">
    <property type="term" value="F:nucleoside diphosphate phosphatase activity"/>
    <property type="evidence" value="ECO:0007669"/>
    <property type="project" value="InterPro"/>
</dbReference>
<dbReference type="InterPro" id="IPR001680">
    <property type="entry name" value="WD40_rpt"/>
</dbReference>
<organism evidence="5 6">
    <name type="scientific">Tenebrio molitor</name>
    <name type="common">Yellow mealworm beetle</name>
    <dbReference type="NCBI Taxonomy" id="7067"/>
    <lineage>
        <taxon>Eukaryota</taxon>
        <taxon>Metazoa</taxon>
        <taxon>Ecdysozoa</taxon>
        <taxon>Arthropoda</taxon>
        <taxon>Hexapoda</taxon>
        <taxon>Insecta</taxon>
        <taxon>Pterygota</taxon>
        <taxon>Neoptera</taxon>
        <taxon>Endopterygota</taxon>
        <taxon>Coleoptera</taxon>
        <taxon>Polyphaga</taxon>
        <taxon>Cucujiformia</taxon>
        <taxon>Tenebrionidae</taxon>
        <taxon>Tenebrio</taxon>
    </lineage>
</organism>
<dbReference type="PROSITE" id="PS50294">
    <property type="entry name" value="WD_REPEATS_REGION"/>
    <property type="match status" value="1"/>
</dbReference>
<dbReference type="Gene3D" id="2.130.10.10">
    <property type="entry name" value="YVTN repeat-like/Quinoprotein amine dehydrogenase"/>
    <property type="match status" value="2"/>
</dbReference>
<dbReference type="PROSITE" id="PS51462">
    <property type="entry name" value="NUDIX"/>
    <property type="match status" value="1"/>
</dbReference>
<dbReference type="InterPro" id="IPR000086">
    <property type="entry name" value="NUDIX_hydrolase_dom"/>
</dbReference>
<evidence type="ECO:0000256" key="1">
    <source>
        <dbReference type="ARBA" id="ARBA00022574"/>
    </source>
</evidence>
<dbReference type="InterPro" id="IPR015797">
    <property type="entry name" value="NUDIX_hydrolase-like_dom_sf"/>
</dbReference>
<evidence type="ECO:0000259" key="4">
    <source>
        <dbReference type="PROSITE" id="PS51462"/>
    </source>
</evidence>
<dbReference type="SUPFAM" id="SSF48452">
    <property type="entry name" value="TPR-like"/>
    <property type="match status" value="1"/>
</dbReference>
<dbReference type="InterPro" id="IPR036322">
    <property type="entry name" value="WD40_repeat_dom_sf"/>
</dbReference>
<dbReference type="Proteomes" id="UP000719412">
    <property type="component" value="Unassembled WGS sequence"/>
</dbReference>
<dbReference type="InterPro" id="IPR045151">
    <property type="entry name" value="DCAF8"/>
</dbReference>
<keyword evidence="1 3" id="KW-0853">WD repeat</keyword>
<feature type="repeat" description="WD" evidence="3">
    <location>
        <begin position="374"/>
        <end position="406"/>
    </location>
</feature>
<dbReference type="GO" id="GO:0045717">
    <property type="term" value="P:negative regulation of fatty acid biosynthetic process"/>
    <property type="evidence" value="ECO:0007669"/>
    <property type="project" value="TreeGrafter"/>
</dbReference>
<sequence length="932" mass="104364">MPDTVELNLGRVLNAQPLEGDESAICDFSLEEQNAAYESQGVQPTVSPNFKPVVNETVTYVVAVVLINDDDEVLMMQEAKETCAGKWYLPAGRIEQGETICAAGEREVLEETGLHVECTALLMVECARGTWIRYVLTGRVTGGTLKTPANADKESLQAKWIANLAELTLRATDITQLIDRTRAYKEARRNKDNSWHGDQLPCLRPHSKLLLRLVVVIKKRATNRVHVLISERTSWHLPTCEVHPGKSLHSTLRKFMVDLFGAEVAQHRPHGVLSVEYDPREREDGACLTLLVAFRAPLEEVPIIGKCVWHETSKELGEQLLMRMEGKLKGWRSNRNVLKLMQCREVNSNAAKTLKQRSQFSDTFIKRLGLEAELEGHQGCVNCLEWSPDGLHLASGSDDTNVILWDPFRHKQIEVIPTPHIGNIFSVKVADENVIATAAGDCRVVVQSVAGALDKSAPLLDCACHIGRVKRLATAPDQPTLFWSAGEDGLVIQYDMREPHECPTQSKVLINLCQKSEIKCVAVNPTKPHYIAVGANDCFVRLYDRRMIKLSMASSSKKTPPEPQKSDCVQYYAAGHLARENAGIMSSKLSVTYIAFNSAGSEMLVNVGGEQIYLFDVNNNRHVNELQIPQYLPQRPHSTYKSCCQPNGICEVNGVSSDLFEKNEDCACFFMKRALKSYQRKWMSDLYGAARDYLHVIQYWPDHRQAYVGLIRALAALKWEEEANAWLKCFVKLFPDSENTSQVKFLVEELQTLETNTKLDEVGVKKVDDDEKKMRLDSFDFEKRYLGHCNTTTDIKEANFLGDDDSYICAGSDEGIIFIWDKRSMEIVRALFGDNSIVNCIQPHPSACVIASSGIDTAVKIWSPSPELKMLPLQDGKMNSRIVKGIPTVVETNQRRMCMDPFESMLASMGYQIEGSALDGSSIQEVPTCRTS</sequence>
<evidence type="ECO:0000313" key="6">
    <source>
        <dbReference type="Proteomes" id="UP000719412"/>
    </source>
</evidence>
<dbReference type="CDD" id="cd04671">
    <property type="entry name" value="NUDIX_8DGDPP_Nudt18"/>
    <property type="match status" value="1"/>
</dbReference>
<dbReference type="GO" id="GO:0080008">
    <property type="term" value="C:Cul4-RING E3 ubiquitin ligase complex"/>
    <property type="evidence" value="ECO:0007669"/>
    <property type="project" value="TreeGrafter"/>
</dbReference>
<comment type="caution">
    <text evidence="5">The sequence shown here is derived from an EMBL/GenBank/DDBJ whole genome shotgun (WGS) entry which is preliminary data.</text>
</comment>
<dbReference type="SMART" id="SM00320">
    <property type="entry name" value="WD40"/>
    <property type="match status" value="7"/>
</dbReference>
<dbReference type="InterPro" id="IPR015943">
    <property type="entry name" value="WD40/YVTN_repeat-like_dom_sf"/>
</dbReference>
<evidence type="ECO:0000256" key="2">
    <source>
        <dbReference type="ARBA" id="ARBA00022737"/>
    </source>
</evidence>
<dbReference type="PANTHER" id="PTHR15574:SF40">
    <property type="entry name" value="WD AND TETRATRICOPEPTIDE REPEATS PROTEIN 1"/>
    <property type="match status" value="1"/>
</dbReference>
<dbReference type="AlphaFoldDB" id="A0A8J6HH32"/>
<dbReference type="EMBL" id="JABDTM020024722">
    <property type="protein sequence ID" value="KAH0814016.1"/>
    <property type="molecule type" value="Genomic_DNA"/>
</dbReference>
<proteinExistence type="predicted"/>
<dbReference type="InterPro" id="IPR011990">
    <property type="entry name" value="TPR-like_helical_dom_sf"/>
</dbReference>
<dbReference type="SUPFAM" id="SSF55811">
    <property type="entry name" value="Nudix"/>
    <property type="match status" value="1"/>
</dbReference>
<feature type="repeat" description="WD" evidence="3">
    <location>
        <begin position="831"/>
        <end position="863"/>
    </location>
</feature>
<dbReference type="GO" id="GO:0005737">
    <property type="term" value="C:cytoplasm"/>
    <property type="evidence" value="ECO:0007669"/>
    <property type="project" value="TreeGrafter"/>
</dbReference>
<protein>
    <recommendedName>
        <fullName evidence="4">Nudix hydrolase domain-containing protein</fullName>
    </recommendedName>
</protein>
<dbReference type="Gene3D" id="3.90.79.10">
    <property type="entry name" value="Nucleoside Triphosphate Pyrophosphohydrolase"/>
    <property type="match status" value="1"/>
</dbReference>